<feature type="transmembrane region" description="Helical" evidence="7">
    <location>
        <begin position="349"/>
        <end position="369"/>
    </location>
</feature>
<gene>
    <name evidence="9" type="ORF">UA08_03076</name>
</gene>
<dbReference type="OrthoDB" id="6730379at2759"/>
<dbReference type="PROSITE" id="PS50850">
    <property type="entry name" value="MFS"/>
    <property type="match status" value="1"/>
</dbReference>
<comment type="caution">
    <text evidence="9">The sequence shown here is derived from an EMBL/GenBank/DDBJ whole genome shotgun (WGS) entry which is preliminary data.</text>
</comment>
<dbReference type="SUPFAM" id="SSF103473">
    <property type="entry name" value="MFS general substrate transporter"/>
    <property type="match status" value="1"/>
</dbReference>
<feature type="transmembrane region" description="Helical" evidence="7">
    <location>
        <begin position="147"/>
        <end position="170"/>
    </location>
</feature>
<proteinExistence type="inferred from homology"/>
<keyword evidence="4 7" id="KW-1133">Transmembrane helix</keyword>
<dbReference type="GeneID" id="31002831"/>
<keyword evidence="3 7" id="KW-0812">Transmembrane</keyword>
<feature type="transmembrane region" description="Helical" evidence="7">
    <location>
        <begin position="283"/>
        <end position="302"/>
    </location>
</feature>
<evidence type="ECO:0000256" key="6">
    <source>
        <dbReference type="ARBA" id="ARBA00037968"/>
    </source>
</evidence>
<evidence type="ECO:0000259" key="8">
    <source>
        <dbReference type="PROSITE" id="PS50850"/>
    </source>
</evidence>
<reference evidence="9 10" key="1">
    <citation type="submission" date="2015-06" db="EMBL/GenBank/DDBJ databases">
        <title>Talaromyces atroroseus IBT 11181 draft genome.</title>
        <authorList>
            <person name="Rasmussen K.B."/>
            <person name="Rasmussen S."/>
            <person name="Petersen B."/>
            <person name="Sicheritz-Ponten T."/>
            <person name="Mortensen U.H."/>
            <person name="Thrane U."/>
        </authorList>
    </citation>
    <scope>NUCLEOTIDE SEQUENCE [LARGE SCALE GENOMIC DNA]</scope>
    <source>
        <strain evidence="9 10">IBT 11181</strain>
    </source>
</reference>
<keyword evidence="5 7" id="KW-0472">Membrane</keyword>
<dbReference type="Pfam" id="PF07690">
    <property type="entry name" value="MFS_1"/>
    <property type="match status" value="1"/>
</dbReference>
<dbReference type="FunFam" id="1.20.1250.20:FF:000064">
    <property type="entry name" value="MFS allantoate transporter"/>
    <property type="match status" value="1"/>
</dbReference>
<dbReference type="STRING" id="1441469.A0A225B1G8"/>
<feature type="transmembrane region" description="Helical" evidence="7">
    <location>
        <begin position="322"/>
        <end position="342"/>
    </location>
</feature>
<organism evidence="9 10">
    <name type="scientific">Talaromyces atroroseus</name>
    <dbReference type="NCBI Taxonomy" id="1441469"/>
    <lineage>
        <taxon>Eukaryota</taxon>
        <taxon>Fungi</taxon>
        <taxon>Dikarya</taxon>
        <taxon>Ascomycota</taxon>
        <taxon>Pezizomycotina</taxon>
        <taxon>Eurotiomycetes</taxon>
        <taxon>Eurotiomycetidae</taxon>
        <taxon>Eurotiales</taxon>
        <taxon>Trichocomaceae</taxon>
        <taxon>Talaromyces</taxon>
        <taxon>Talaromyces sect. Trachyspermi</taxon>
    </lineage>
</organism>
<evidence type="ECO:0000256" key="3">
    <source>
        <dbReference type="ARBA" id="ARBA00022692"/>
    </source>
</evidence>
<evidence type="ECO:0000256" key="4">
    <source>
        <dbReference type="ARBA" id="ARBA00022989"/>
    </source>
</evidence>
<evidence type="ECO:0000313" key="9">
    <source>
        <dbReference type="EMBL" id="OKL61076.1"/>
    </source>
</evidence>
<dbReference type="PANTHER" id="PTHR43791:SF40">
    <property type="entry name" value="THIAMINE PATHWAY TRANSPORTER THI73"/>
    <property type="match status" value="1"/>
</dbReference>
<feature type="transmembrane region" description="Helical" evidence="7">
    <location>
        <begin position="182"/>
        <end position="203"/>
    </location>
</feature>
<dbReference type="InterPro" id="IPR020846">
    <property type="entry name" value="MFS_dom"/>
</dbReference>
<dbReference type="RefSeq" id="XP_020121197.1">
    <property type="nucleotide sequence ID" value="XM_020265777.1"/>
</dbReference>
<dbReference type="InterPro" id="IPR011701">
    <property type="entry name" value="MFS"/>
</dbReference>
<dbReference type="AlphaFoldDB" id="A0A225B1G8"/>
<evidence type="ECO:0000256" key="1">
    <source>
        <dbReference type="ARBA" id="ARBA00004141"/>
    </source>
</evidence>
<dbReference type="GO" id="GO:0016020">
    <property type="term" value="C:membrane"/>
    <property type="evidence" value="ECO:0007669"/>
    <property type="project" value="UniProtKB-SubCell"/>
</dbReference>
<comment type="subcellular location">
    <subcellularLocation>
        <location evidence="1">Membrane</location>
        <topology evidence="1">Multi-pass membrane protein</topology>
    </subcellularLocation>
</comment>
<feature type="transmembrane region" description="Helical" evidence="7">
    <location>
        <begin position="446"/>
        <end position="465"/>
    </location>
</feature>
<evidence type="ECO:0000256" key="7">
    <source>
        <dbReference type="SAM" id="Phobius"/>
    </source>
</evidence>
<feature type="transmembrane region" description="Helical" evidence="7">
    <location>
        <begin position="123"/>
        <end position="141"/>
    </location>
</feature>
<evidence type="ECO:0000313" key="10">
    <source>
        <dbReference type="Proteomes" id="UP000214365"/>
    </source>
</evidence>
<dbReference type="Proteomes" id="UP000214365">
    <property type="component" value="Unassembled WGS sequence"/>
</dbReference>
<dbReference type="EMBL" id="LFMY01000004">
    <property type="protein sequence ID" value="OKL61076.1"/>
    <property type="molecule type" value="Genomic_DNA"/>
</dbReference>
<feature type="transmembrane region" description="Helical" evidence="7">
    <location>
        <begin position="215"/>
        <end position="237"/>
    </location>
</feature>
<feature type="domain" description="Major facilitator superfamily (MFS) profile" evidence="8">
    <location>
        <begin position="56"/>
        <end position="468"/>
    </location>
</feature>
<sequence length="508" mass="55850">MSMADTGLKEPGVAAEQLAMEKQDEALQYLEGHNVDSAAVDAVDLKKLRTKVDWNIVPLMFMCYWLQFIDKVIINYAAVMGMTKELKLVGNDFTNASTSFFIAYLVFEAPNTLLLQKVPAGKWLGFNVFLWGVVVAGTAGVKNYATLVVARVFLGIFEATIGPSLMIICSQYYTKSEQAPRFSFWYLGLGVAQITGGLISFGFQHVDANAPLSGWRIMFIVLGIFTALVGVVVYFFIPDTPMKARFLSEVEKVALLRHISVNKTGIWNEKFEMKHIFESVLDVQVWLLTLMVVLQSVSSGVVTTYSSTLIRNMGFTGEQSALLNMPGGVVSIFFTILVGVGIRKLDHRWAWVFMCSIPGIIGGGLMSFLPNSNKAGLLIGVYLVNAIVAPLPVIYHWTAANCAGYTKRSFCSALVAGSFSIGNIIGPQTFQARDAPQYRPAKIAVLATQAGAAVLAVVLYAYYVWENKRRDARAAAEPEAIDSSSETFNSEAWSGLTDKENCSFRYVY</sequence>
<comment type="similarity">
    <text evidence="6">Belongs to the major facilitator superfamily. Allantoate permease family.</text>
</comment>
<evidence type="ECO:0000256" key="5">
    <source>
        <dbReference type="ARBA" id="ARBA00023136"/>
    </source>
</evidence>
<accession>A0A225B1G8</accession>
<dbReference type="GO" id="GO:0022857">
    <property type="term" value="F:transmembrane transporter activity"/>
    <property type="evidence" value="ECO:0007669"/>
    <property type="project" value="InterPro"/>
</dbReference>
<dbReference type="InterPro" id="IPR036259">
    <property type="entry name" value="MFS_trans_sf"/>
</dbReference>
<evidence type="ECO:0000256" key="2">
    <source>
        <dbReference type="ARBA" id="ARBA00022448"/>
    </source>
</evidence>
<feature type="transmembrane region" description="Helical" evidence="7">
    <location>
        <begin position="409"/>
        <end position="426"/>
    </location>
</feature>
<feature type="transmembrane region" description="Helical" evidence="7">
    <location>
        <begin position="375"/>
        <end position="397"/>
    </location>
</feature>
<protein>
    <recommendedName>
        <fullName evidence="8">Major facilitator superfamily (MFS) profile domain-containing protein</fullName>
    </recommendedName>
</protein>
<dbReference type="PANTHER" id="PTHR43791">
    <property type="entry name" value="PERMEASE-RELATED"/>
    <property type="match status" value="1"/>
</dbReference>
<keyword evidence="2" id="KW-0813">Transport</keyword>
<feature type="transmembrane region" description="Helical" evidence="7">
    <location>
        <begin position="56"/>
        <end position="78"/>
    </location>
</feature>
<dbReference type="Gene3D" id="1.20.1250.20">
    <property type="entry name" value="MFS general substrate transporter like domains"/>
    <property type="match status" value="2"/>
</dbReference>
<feature type="transmembrane region" description="Helical" evidence="7">
    <location>
        <begin position="98"/>
        <end position="116"/>
    </location>
</feature>
<keyword evidence="10" id="KW-1185">Reference proteome</keyword>
<name>A0A225B1G8_TALAT</name>